<dbReference type="Pfam" id="PF13699">
    <property type="entry name" value="eCIS_core"/>
    <property type="match status" value="1"/>
</dbReference>
<gene>
    <name evidence="3" type="ORF">PQO05_16675</name>
</gene>
<dbReference type="EMBL" id="CP117167">
    <property type="protein sequence ID" value="WCT10371.1"/>
    <property type="molecule type" value="Genomic_DNA"/>
</dbReference>
<protein>
    <submittedName>
        <fullName evidence="3">DUF4157 domain-containing protein</fullName>
    </submittedName>
</protein>
<feature type="compositionally biased region" description="Polar residues" evidence="1">
    <location>
        <begin position="43"/>
        <end position="57"/>
    </location>
</feature>
<feature type="region of interest" description="Disordered" evidence="1">
    <location>
        <begin position="164"/>
        <end position="194"/>
    </location>
</feature>
<name>A0ABY7T3R9_9SPHI</name>
<evidence type="ECO:0000313" key="3">
    <source>
        <dbReference type="EMBL" id="WCT10371.1"/>
    </source>
</evidence>
<dbReference type="Proteomes" id="UP001216139">
    <property type="component" value="Chromosome"/>
</dbReference>
<dbReference type="InterPro" id="IPR025295">
    <property type="entry name" value="eCIS_core_dom"/>
</dbReference>
<feature type="region of interest" description="Disordered" evidence="1">
    <location>
        <begin position="1"/>
        <end position="124"/>
    </location>
</feature>
<evidence type="ECO:0000259" key="2">
    <source>
        <dbReference type="Pfam" id="PF13699"/>
    </source>
</evidence>
<reference evidence="3 4" key="1">
    <citation type="submission" date="2023-02" db="EMBL/GenBank/DDBJ databases">
        <title>Genome sequence of Mucilaginibacter jinjuensis strain KACC 16571.</title>
        <authorList>
            <person name="Kim S."/>
            <person name="Heo J."/>
            <person name="Kwon S.-W."/>
        </authorList>
    </citation>
    <scope>NUCLEOTIDE SEQUENCE [LARGE SCALE GENOMIC DNA]</scope>
    <source>
        <strain evidence="3 4">KACC 16571</strain>
    </source>
</reference>
<keyword evidence="4" id="KW-1185">Reference proteome</keyword>
<accession>A0ABY7T3R9</accession>
<feature type="region of interest" description="Disordered" evidence="1">
    <location>
        <begin position="546"/>
        <end position="596"/>
    </location>
</feature>
<feature type="compositionally biased region" description="Basic and acidic residues" evidence="1">
    <location>
        <begin position="61"/>
        <end position="70"/>
    </location>
</feature>
<organism evidence="3 4">
    <name type="scientific">Mucilaginibacter jinjuensis</name>
    <dbReference type="NCBI Taxonomy" id="1176721"/>
    <lineage>
        <taxon>Bacteria</taxon>
        <taxon>Pseudomonadati</taxon>
        <taxon>Bacteroidota</taxon>
        <taxon>Sphingobacteriia</taxon>
        <taxon>Sphingobacteriales</taxon>
        <taxon>Sphingobacteriaceae</taxon>
        <taxon>Mucilaginibacter</taxon>
    </lineage>
</organism>
<evidence type="ECO:0000313" key="4">
    <source>
        <dbReference type="Proteomes" id="UP001216139"/>
    </source>
</evidence>
<feature type="domain" description="eCIS core" evidence="2">
    <location>
        <begin position="191"/>
        <end position="265"/>
    </location>
</feature>
<dbReference type="RefSeq" id="WP_273628551.1">
    <property type="nucleotide sequence ID" value="NZ_CP117167.1"/>
</dbReference>
<feature type="compositionally biased region" description="Basic and acidic residues" evidence="1">
    <location>
        <begin position="560"/>
        <end position="578"/>
    </location>
</feature>
<dbReference type="Gene3D" id="3.40.570.10">
    <property type="entry name" value="Extracellular Endonuclease, subunit A"/>
    <property type="match status" value="1"/>
</dbReference>
<sequence>MHSTAEKTVKPTHVARKQDGPGTFFRKAGEDSFFGNSKEQKPSFFSPSVQAKLTVSQPDDPYEKEADHVAESVMSMPEPVAASTPKDEPEKVQLKEEEQQEEVVQPKLQSPQITALQRKKDDATVQPKLSAIIQRSEDSNYETVSAGAGCDSTVQCRANNINIQRSGRAPPQSTGNFESSLSNSNGSGSALPDSTRSFMEGRFNANFGDVRIHTGSTAETLSRDINAQAFTHGNNIYFNSGKYSPHTVSGGQLLAHELTHTIQQGAVKTNSNSTIARKPMIQRAADGAASIPQLNNAIAKAKAEEGKVNANKDGDDGFRVGWQRLLEFFKTTFGAERIVLAGGAAAPGTVPEENIKKRNKAMGMKPNQDRPSAANTEMRDAMPSWCGIFVFWALNKGGVPMPKWQLGGQNIKLDSARPPGSAPQPGDIAYRNAFSHFALVEKVSGGTVTTVNGNTSGEDNLGAQIQTKDHPLNNWTAFFDPIRNKTGELGSGEAAGAPPQPKTMKELRKQLFNVDRKAEYETESDPIQSENFVQAKSELSNWSIDASANPVYTPPVQTKTGDEKLQAKEEEKQDEKHIGNTTEHALQRKGGEGFEQASAVSNDPVILAENASSIENSSAFAVDNTNHTPSIQKHEEAAEDSRGPPVIQQKTETSIQRNVIDDALNFIGSVTDCITIDLDEAKKCALQKARQVASHIPGYRALGVILGSDPITGEHIEQNGRNFIQAAFDVMPGGDLLYRKLDEIHQLDAAAAWIDTQIATVSGIVADVSNQIDVFWNHLGASDLLSPLDVLRHGANIVLGFIDKIVTFAISAAAELLKMVKDYLLTKIVDFIKTQTPAYPLLTVILGKDPITEQKVERNGTNILNALLELGGEEGREQRKQMQDTGSFKKVADYIDRGIAIFGDAYDQIVQGFKNIWDHVSISSLMDPVGTFTMIYNQFAAPVSKVLAFVLEVGAAILRFIKEVLMVRLANWAKTVRGYSLVTVIIGKDPFTGQDVPRTTENLIKGFMSLMDGGEQQFEQLKQSGAIDRTAQKVTAAVARLNMTPQSIIQLFTDLWNSFSLNDLVHPIDAFQRILAKFGEPIGRLIAFVFEIIKIVIETILIVMNFPFDLINNIIAKAMQAIELIKADPIGFLKNLLRAIKEGFMQFFNNILTHLWNGLKTWFLSEVEAAGIPIPTDFSLMGIIKWLLVVLDITMEKIWKKLEDRIGKEKVDRIKAMIARAEQVASAVGEAYEFIKDVQERGFMAVIADKIKEKLSNVWEMVLDAVKSFVMDQIINKVTAKILSMLDPTGIMAVINSAIAIYKAIQSFIRYLRQMLEIVNSFVEGTLEIAQGNTKKAADFLERSLARGVPIVIGFLANQVGLNLSERLKDALEIVRAKVDVGLTWVIDRVVTIVERLVDMGRNAVNSVLTWLGIRKQFRLPNGEDHTLKFSDESANKQLMIESTPVPLEHYIANMKARYTTPAAITQFAIIDAKIAAINTEKAETMNAERGRKIQGFLTEISTAMQDPAFGGNEIVPPTHVDWAPATVLGGPVGHVMTAQPLSFNPGPYSGSEPSSSGATELWEKVKVRQGSYVQGHLLNHHVHGSGGLKENLVPIRGPFNTQMETNVETVVKNRVIGNKEVLYYRVEAVFGGQPNRVNVPEEGLLPTQLLFDVKTMRKKAGATGATGTDWEIDPASANLAAGWATRDHVLDPDSPPAVAAMLDAATLLANATTELGTTPSLTYSQFKNKTVINQRSLEVLETAGTAGAITTLFATHHREADKNVELALVTALPADQVTTWTGFKANRVFYDIADTANTEVQTAFNNKQNTNKTNIFNNAQAAITSAPKTMLWRDFKRDHNMNFNMEAASPEQARLTAIQDAFETHINS</sequence>
<feature type="compositionally biased region" description="Low complexity" evidence="1">
    <location>
        <begin position="175"/>
        <end position="189"/>
    </location>
</feature>
<proteinExistence type="predicted"/>
<feature type="compositionally biased region" description="Basic and acidic residues" evidence="1">
    <location>
        <begin position="85"/>
        <end position="97"/>
    </location>
</feature>
<dbReference type="InterPro" id="IPR044929">
    <property type="entry name" value="DNA/RNA_non-sp_Endonuclease_sf"/>
</dbReference>
<evidence type="ECO:0000256" key="1">
    <source>
        <dbReference type="SAM" id="MobiDB-lite"/>
    </source>
</evidence>